<dbReference type="OrthoDB" id="305563at2759"/>
<name>A0A8S1P6S8_9CILI</name>
<dbReference type="Proteomes" id="UP000692954">
    <property type="component" value="Unassembled WGS sequence"/>
</dbReference>
<feature type="domain" description="U-box" evidence="7">
    <location>
        <begin position="67"/>
        <end position="138"/>
    </location>
</feature>
<keyword evidence="1" id="KW-0479">Metal-binding</keyword>
<feature type="domain" description="RING-type" evidence="6">
    <location>
        <begin position="74"/>
        <end position="113"/>
    </location>
</feature>
<evidence type="ECO:0000256" key="1">
    <source>
        <dbReference type="ARBA" id="ARBA00022723"/>
    </source>
</evidence>
<dbReference type="GO" id="GO:0004842">
    <property type="term" value="F:ubiquitin-protein transferase activity"/>
    <property type="evidence" value="ECO:0007669"/>
    <property type="project" value="InterPro"/>
</dbReference>
<protein>
    <recommendedName>
        <fullName evidence="10">U-box domain-containing protein</fullName>
    </recommendedName>
</protein>
<dbReference type="PROSITE" id="PS51698">
    <property type="entry name" value="U_BOX"/>
    <property type="match status" value="1"/>
</dbReference>
<dbReference type="SMART" id="SM00504">
    <property type="entry name" value="Ubox"/>
    <property type="match status" value="1"/>
</dbReference>
<dbReference type="GO" id="GO:0016567">
    <property type="term" value="P:protein ubiquitination"/>
    <property type="evidence" value="ECO:0007669"/>
    <property type="project" value="InterPro"/>
</dbReference>
<dbReference type="PANTHER" id="PTHR45958">
    <property type="entry name" value="RING-TYPE E3 UBIQUITIN TRANSFERASE"/>
    <property type="match status" value="1"/>
</dbReference>
<reference evidence="8" key="1">
    <citation type="submission" date="2021-01" db="EMBL/GenBank/DDBJ databases">
        <authorList>
            <consortium name="Genoscope - CEA"/>
            <person name="William W."/>
        </authorList>
    </citation>
    <scope>NUCLEOTIDE SEQUENCE</scope>
</reference>
<evidence type="ECO:0000256" key="4">
    <source>
        <dbReference type="PROSITE-ProRule" id="PRU00175"/>
    </source>
</evidence>
<gene>
    <name evidence="8" type="ORF">PSON_ATCC_30995.1.T0700230</name>
</gene>
<dbReference type="EMBL" id="CAJJDN010000070">
    <property type="protein sequence ID" value="CAD8098658.1"/>
    <property type="molecule type" value="Genomic_DNA"/>
</dbReference>
<organism evidence="8 9">
    <name type="scientific">Paramecium sonneborni</name>
    <dbReference type="NCBI Taxonomy" id="65129"/>
    <lineage>
        <taxon>Eukaryota</taxon>
        <taxon>Sar</taxon>
        <taxon>Alveolata</taxon>
        <taxon>Ciliophora</taxon>
        <taxon>Intramacronucleata</taxon>
        <taxon>Oligohymenophorea</taxon>
        <taxon>Peniculida</taxon>
        <taxon>Parameciidae</taxon>
        <taxon>Paramecium</taxon>
    </lineage>
</organism>
<accession>A0A8S1P6S8</accession>
<dbReference type="GO" id="GO:0008270">
    <property type="term" value="F:zinc ion binding"/>
    <property type="evidence" value="ECO:0007669"/>
    <property type="project" value="UniProtKB-KW"/>
</dbReference>
<keyword evidence="5" id="KW-0472">Membrane</keyword>
<evidence type="ECO:0000256" key="2">
    <source>
        <dbReference type="ARBA" id="ARBA00022771"/>
    </source>
</evidence>
<comment type="caution">
    <text evidence="8">The sequence shown here is derived from an EMBL/GenBank/DDBJ whole genome shotgun (WGS) entry which is preliminary data.</text>
</comment>
<keyword evidence="3" id="KW-0862">Zinc</keyword>
<evidence type="ECO:0000313" key="9">
    <source>
        <dbReference type="Proteomes" id="UP000692954"/>
    </source>
</evidence>
<evidence type="ECO:0008006" key="10">
    <source>
        <dbReference type="Google" id="ProtNLM"/>
    </source>
</evidence>
<feature type="transmembrane region" description="Helical" evidence="5">
    <location>
        <begin position="18"/>
        <end position="37"/>
    </location>
</feature>
<dbReference type="PANTHER" id="PTHR45958:SF11">
    <property type="entry name" value="RING-TYPE E3 UBIQUITIN TRANSFERASE"/>
    <property type="match status" value="1"/>
</dbReference>
<dbReference type="AlphaFoldDB" id="A0A8S1P6S8"/>
<dbReference type="InterPro" id="IPR003613">
    <property type="entry name" value="Ubox_domain"/>
</dbReference>
<sequence length="138" mass="15400">MKKSNQQGQVDKNSNNNAWLYALGGLAIGAIATFFGMKTINDNNQSQIQSQVQTNQQAQQVTSDGEQFIETLCCPITGELINDAAQLSTCGHTFERQALLQWLNKSKDCPSCRKPANQQNIIKNYALQEIIDQHRSKK</sequence>
<dbReference type="InterPro" id="IPR004181">
    <property type="entry name" value="Znf_MIZ"/>
</dbReference>
<keyword evidence="5" id="KW-1133">Transmembrane helix</keyword>
<keyword evidence="5" id="KW-0812">Transmembrane</keyword>
<evidence type="ECO:0000259" key="7">
    <source>
        <dbReference type="PROSITE" id="PS51698"/>
    </source>
</evidence>
<dbReference type="CDD" id="cd16651">
    <property type="entry name" value="SPL-RING_NSE2"/>
    <property type="match status" value="1"/>
</dbReference>
<evidence type="ECO:0000256" key="5">
    <source>
        <dbReference type="SAM" id="Phobius"/>
    </source>
</evidence>
<dbReference type="InterPro" id="IPR001841">
    <property type="entry name" value="Znf_RING"/>
</dbReference>
<keyword evidence="2 4" id="KW-0863">Zinc-finger</keyword>
<dbReference type="PROSITE" id="PS50089">
    <property type="entry name" value="ZF_RING_2"/>
    <property type="match status" value="1"/>
</dbReference>
<dbReference type="InterPro" id="IPR052608">
    <property type="entry name" value="U-box_domain_protein"/>
</dbReference>
<keyword evidence="9" id="KW-1185">Reference proteome</keyword>
<proteinExistence type="predicted"/>
<evidence type="ECO:0000256" key="3">
    <source>
        <dbReference type="ARBA" id="ARBA00022833"/>
    </source>
</evidence>
<dbReference type="Pfam" id="PF04564">
    <property type="entry name" value="U-box"/>
    <property type="match status" value="1"/>
</dbReference>
<evidence type="ECO:0000313" key="8">
    <source>
        <dbReference type="EMBL" id="CAD8098658.1"/>
    </source>
</evidence>
<evidence type="ECO:0000259" key="6">
    <source>
        <dbReference type="PROSITE" id="PS50089"/>
    </source>
</evidence>